<evidence type="ECO:0000256" key="1">
    <source>
        <dbReference type="ARBA" id="ARBA00006598"/>
    </source>
</evidence>
<dbReference type="EMBL" id="PEXX01000007">
    <property type="protein sequence ID" value="PIU10951.1"/>
    <property type="molecule type" value="Genomic_DNA"/>
</dbReference>
<dbReference type="AlphaFoldDB" id="A0A2M6XTP9"/>
<keyword evidence="3 5" id="KW-0687">Ribonucleoprotein</keyword>
<sequence length="65" mass="7565">MLNNKKKTIKSLTKRFKVTKTGKVKKIRKSQNHFNAKETGKKTRNKRRDTTLSLSHARAIKKIIS</sequence>
<evidence type="ECO:0000313" key="8">
    <source>
        <dbReference type="Proteomes" id="UP000230586"/>
    </source>
</evidence>
<dbReference type="InterPro" id="IPR018265">
    <property type="entry name" value="Ribosomal_bL35_CS"/>
</dbReference>
<dbReference type="Gene3D" id="4.10.410.60">
    <property type="match status" value="1"/>
</dbReference>
<dbReference type="SUPFAM" id="SSF143034">
    <property type="entry name" value="L35p-like"/>
    <property type="match status" value="1"/>
</dbReference>
<feature type="region of interest" description="Disordered" evidence="6">
    <location>
        <begin position="35"/>
        <end position="54"/>
    </location>
</feature>
<dbReference type="PRINTS" id="PR00064">
    <property type="entry name" value="RIBOSOMALL35"/>
</dbReference>
<comment type="similarity">
    <text evidence="1 5">Belongs to the bacterial ribosomal protein bL35 family.</text>
</comment>
<dbReference type="GO" id="GO:0006412">
    <property type="term" value="P:translation"/>
    <property type="evidence" value="ECO:0007669"/>
    <property type="project" value="InterPro"/>
</dbReference>
<dbReference type="GO" id="GO:0003735">
    <property type="term" value="F:structural constituent of ribosome"/>
    <property type="evidence" value="ECO:0007669"/>
    <property type="project" value="InterPro"/>
</dbReference>
<dbReference type="GO" id="GO:1990904">
    <property type="term" value="C:ribonucleoprotein complex"/>
    <property type="evidence" value="ECO:0007669"/>
    <property type="project" value="UniProtKB-KW"/>
</dbReference>
<evidence type="ECO:0000256" key="6">
    <source>
        <dbReference type="SAM" id="MobiDB-lite"/>
    </source>
</evidence>
<comment type="caution">
    <text evidence="7">The sequence shown here is derived from an EMBL/GenBank/DDBJ whole genome shotgun (WGS) entry which is preliminary data.</text>
</comment>
<dbReference type="InterPro" id="IPR021137">
    <property type="entry name" value="Ribosomal_bL35-like"/>
</dbReference>
<name>A0A2M6XTP9_9BACT</name>
<keyword evidence="2 5" id="KW-0689">Ribosomal protein</keyword>
<protein>
    <recommendedName>
        <fullName evidence="4 5">50S ribosomal protein L35</fullName>
    </recommendedName>
</protein>
<organism evidence="7 8">
    <name type="scientific">Candidatus Kuenenbacteria bacterium CG08_land_8_20_14_0_20_37_23</name>
    <dbReference type="NCBI Taxonomy" id="1974617"/>
    <lineage>
        <taxon>Bacteria</taxon>
        <taxon>Candidatus Kueneniibacteriota</taxon>
    </lineage>
</organism>
<evidence type="ECO:0000256" key="4">
    <source>
        <dbReference type="ARBA" id="ARBA00035486"/>
    </source>
</evidence>
<dbReference type="InterPro" id="IPR001706">
    <property type="entry name" value="Ribosomal_bL35"/>
</dbReference>
<dbReference type="InterPro" id="IPR037229">
    <property type="entry name" value="Ribosomal_bL35_sf"/>
</dbReference>
<dbReference type="PROSITE" id="PS00936">
    <property type="entry name" value="RIBOSOMAL_L35"/>
    <property type="match status" value="1"/>
</dbReference>
<dbReference type="Proteomes" id="UP000230586">
    <property type="component" value="Unassembled WGS sequence"/>
</dbReference>
<evidence type="ECO:0000256" key="2">
    <source>
        <dbReference type="ARBA" id="ARBA00022980"/>
    </source>
</evidence>
<dbReference type="GO" id="GO:0005840">
    <property type="term" value="C:ribosome"/>
    <property type="evidence" value="ECO:0007669"/>
    <property type="project" value="UniProtKB-KW"/>
</dbReference>
<evidence type="ECO:0000313" key="7">
    <source>
        <dbReference type="EMBL" id="PIU10951.1"/>
    </source>
</evidence>
<evidence type="ECO:0000256" key="5">
    <source>
        <dbReference type="RuleBase" id="RU000568"/>
    </source>
</evidence>
<reference evidence="8" key="1">
    <citation type="submission" date="2017-09" db="EMBL/GenBank/DDBJ databases">
        <title>Depth-based differentiation of microbial function through sediment-hosted aquifers and enrichment of novel symbionts in the deep terrestrial subsurface.</title>
        <authorList>
            <person name="Probst A.J."/>
            <person name="Ladd B."/>
            <person name="Jarett J.K."/>
            <person name="Geller-Mcgrath D.E."/>
            <person name="Sieber C.M.K."/>
            <person name="Emerson J.B."/>
            <person name="Anantharaman K."/>
            <person name="Thomas B.C."/>
            <person name="Malmstrom R."/>
            <person name="Stieglmeier M."/>
            <person name="Klingl A."/>
            <person name="Woyke T."/>
            <person name="Ryan C.M."/>
            <person name="Banfield J.F."/>
        </authorList>
    </citation>
    <scope>NUCLEOTIDE SEQUENCE [LARGE SCALE GENOMIC DNA]</scope>
</reference>
<evidence type="ECO:0000256" key="3">
    <source>
        <dbReference type="ARBA" id="ARBA00023274"/>
    </source>
</evidence>
<proteinExistence type="inferred from homology"/>
<dbReference type="Pfam" id="PF01632">
    <property type="entry name" value="Ribosomal_L35p"/>
    <property type="match status" value="1"/>
</dbReference>
<accession>A0A2M6XTP9</accession>
<gene>
    <name evidence="7" type="ORF">COT27_00465</name>
</gene>